<dbReference type="PANTHER" id="PTHR23404">
    <property type="entry name" value="MOLYBDOPTERIN SYNTHASE RELATED"/>
    <property type="match status" value="1"/>
</dbReference>
<dbReference type="AlphaFoldDB" id="A0A2A6DWT7"/>
<reference evidence="1 2" key="1">
    <citation type="submission" date="2016-12" db="EMBL/GenBank/DDBJ databases">
        <title>Candidatus Reconcilibacillus cellulovorans genome.</title>
        <authorList>
            <person name="Kolinko S."/>
            <person name="Wu Y.-W."/>
            <person name="Tachea F."/>
            <person name="Denzel E."/>
            <person name="Hiras J."/>
            <person name="Baecker N."/>
            <person name="Chan L.J."/>
            <person name="Eichorst S.A."/>
            <person name="Frey D."/>
            <person name="Adams P.D."/>
            <person name="Pray T."/>
            <person name="Tanjore D."/>
            <person name="Petzold C.J."/>
            <person name="Gladden J.M."/>
            <person name="Simmons B.A."/>
            <person name="Singer S.W."/>
        </authorList>
    </citation>
    <scope>NUCLEOTIDE SEQUENCE [LARGE SCALE GENOMIC DNA]</scope>
    <source>
        <strain evidence="1">JTherm</strain>
    </source>
</reference>
<dbReference type="InterPro" id="IPR003448">
    <property type="entry name" value="Mopterin_biosynth_MoaE"/>
</dbReference>
<name>A0A2A6DWT7_9BACL</name>
<dbReference type="InterPro" id="IPR036563">
    <property type="entry name" value="MoaE_sf"/>
</dbReference>
<protein>
    <recommendedName>
        <fullName evidence="3">Molybdopterin converting factor</fullName>
    </recommendedName>
</protein>
<comment type="caution">
    <text evidence="1">The sequence shown here is derived from an EMBL/GenBank/DDBJ whole genome shotgun (WGS) entry which is preliminary data.</text>
</comment>
<dbReference type="Pfam" id="PF02597">
    <property type="entry name" value="ThiS"/>
    <property type="match status" value="1"/>
</dbReference>
<dbReference type="EMBL" id="MOXJ01000036">
    <property type="protein sequence ID" value="PDO09518.1"/>
    <property type="molecule type" value="Genomic_DNA"/>
</dbReference>
<sequence>MRLTVRLFAAVAEKLGTDRITIDVAPVSANVPSDVSPADVRLSETRLTAGRLKEAIAALYPEAASAVRSCFVARNYAYAADDEPISSDDELALIPPVSGGLPDKPGGPSDDALDDTVVAAGKPVLTEKSIDLAEVVAAVADRDCGATVLFVGTTREHTEGKRTLRLEYEAYRPMALRAMQDILDRIARQWPGSRAAVVHRLGVVGIGEASVAIAVSAAHRDEAFAACRFAIEQLKRTVPIWKNEIREDSREWKGDWSGSWNPLVEEADA</sequence>
<organism evidence="1 2">
    <name type="scientific">Candidatus Reconcilbacillus cellulovorans</name>
    <dbReference type="NCBI Taxonomy" id="1906605"/>
    <lineage>
        <taxon>Bacteria</taxon>
        <taxon>Bacillati</taxon>
        <taxon>Bacillota</taxon>
        <taxon>Bacilli</taxon>
        <taxon>Bacillales</taxon>
        <taxon>Paenibacillaceae</taxon>
        <taxon>Candidatus Reconcilbacillus</taxon>
    </lineage>
</organism>
<evidence type="ECO:0000313" key="1">
    <source>
        <dbReference type="EMBL" id="PDO09518.1"/>
    </source>
</evidence>
<dbReference type="CDD" id="cd00754">
    <property type="entry name" value="Ubl_MoaD"/>
    <property type="match status" value="1"/>
</dbReference>
<accession>A0A2A6DWT7</accession>
<dbReference type="InterPro" id="IPR003749">
    <property type="entry name" value="ThiS/MoaD-like"/>
</dbReference>
<evidence type="ECO:0000313" key="2">
    <source>
        <dbReference type="Proteomes" id="UP000243688"/>
    </source>
</evidence>
<dbReference type="SUPFAM" id="SSF54285">
    <property type="entry name" value="MoaD/ThiS"/>
    <property type="match status" value="1"/>
</dbReference>
<dbReference type="SUPFAM" id="SSF54690">
    <property type="entry name" value="Molybdopterin synthase subunit MoaE"/>
    <property type="match status" value="1"/>
</dbReference>
<dbReference type="Gene3D" id="3.90.1170.40">
    <property type="entry name" value="Molybdopterin biosynthesis MoaE subunit"/>
    <property type="match status" value="1"/>
</dbReference>
<dbReference type="Gene3D" id="3.10.20.30">
    <property type="match status" value="1"/>
</dbReference>
<dbReference type="InterPro" id="IPR016155">
    <property type="entry name" value="Mopterin_synth/thiamin_S_b"/>
</dbReference>
<gene>
    <name evidence="1" type="ORF">BLM47_12180</name>
</gene>
<dbReference type="CDD" id="cd00756">
    <property type="entry name" value="MoaE"/>
    <property type="match status" value="1"/>
</dbReference>
<dbReference type="InterPro" id="IPR012675">
    <property type="entry name" value="Beta-grasp_dom_sf"/>
</dbReference>
<evidence type="ECO:0008006" key="3">
    <source>
        <dbReference type="Google" id="ProtNLM"/>
    </source>
</evidence>
<proteinExistence type="predicted"/>
<dbReference type="Proteomes" id="UP000243688">
    <property type="component" value="Unassembled WGS sequence"/>
</dbReference>
<dbReference type="GO" id="GO:0006777">
    <property type="term" value="P:Mo-molybdopterin cofactor biosynthetic process"/>
    <property type="evidence" value="ECO:0007669"/>
    <property type="project" value="InterPro"/>
</dbReference>
<dbReference type="Pfam" id="PF02391">
    <property type="entry name" value="MoaE"/>
    <property type="match status" value="1"/>
</dbReference>